<reference evidence="4 5" key="1">
    <citation type="journal article" date="2020" name="ISME J.">
        <title>Comparative genomics reveals insights into cyanobacterial evolution and habitat adaptation.</title>
        <authorList>
            <person name="Chen M.Y."/>
            <person name="Teng W.K."/>
            <person name="Zhao L."/>
            <person name="Hu C.X."/>
            <person name="Zhou Y.K."/>
            <person name="Han B.P."/>
            <person name="Song L.R."/>
            <person name="Shu W.S."/>
        </authorList>
    </citation>
    <scope>NUCLEOTIDE SEQUENCE [LARGE SCALE GENOMIC DNA]</scope>
    <source>
        <strain evidence="4 5">FACHB-391</strain>
    </source>
</reference>
<evidence type="ECO:0000259" key="3">
    <source>
        <dbReference type="SMART" id="SM00909"/>
    </source>
</evidence>
<keyword evidence="2" id="KW-0812">Transmembrane</keyword>
<gene>
    <name evidence="4" type="ORF">H6G95_28475</name>
</gene>
<feature type="domain" description="GerMN" evidence="3">
    <location>
        <begin position="96"/>
        <end position="182"/>
    </location>
</feature>
<proteinExistence type="predicted"/>
<name>A0ABR8F4B9_NOSLI</name>
<feature type="compositionally biased region" description="Low complexity" evidence="1">
    <location>
        <begin position="34"/>
        <end position="46"/>
    </location>
</feature>
<sequence length="203" mass="21377">MKDQQGSNRISSGVIAAVSAAVVAVGGGVAWFTSQSSNTPTPSNPSGRIAQPAQPSTRQPSNEQTPNVYWLRPTDKSVTLVPQPVKVASIRANQPLEAAFQSLLAGPTEGTDSTTIPKGTKLLGLKTENDEVHVNLSEDFTSGGGSTSMMGRVGQVVYTATTLNPKAKVYIDVNGKPLDVLGGEGVELQQPLTRESFQKNYPL</sequence>
<evidence type="ECO:0000313" key="5">
    <source>
        <dbReference type="Proteomes" id="UP000604661"/>
    </source>
</evidence>
<comment type="caution">
    <text evidence="4">The sequence shown here is derived from an EMBL/GenBank/DDBJ whole genome shotgun (WGS) entry which is preliminary data.</text>
</comment>
<feature type="region of interest" description="Disordered" evidence="1">
    <location>
        <begin position="34"/>
        <end position="68"/>
    </location>
</feature>
<dbReference type="InterPro" id="IPR019606">
    <property type="entry name" value="GerMN"/>
</dbReference>
<dbReference type="Pfam" id="PF10646">
    <property type="entry name" value="Germane"/>
    <property type="match status" value="1"/>
</dbReference>
<organism evidence="4 5">
    <name type="scientific">Nostoc linckia FACHB-391</name>
    <dbReference type="NCBI Taxonomy" id="2692906"/>
    <lineage>
        <taxon>Bacteria</taxon>
        <taxon>Bacillati</taxon>
        <taxon>Cyanobacteriota</taxon>
        <taxon>Cyanophyceae</taxon>
        <taxon>Nostocales</taxon>
        <taxon>Nostocaceae</taxon>
        <taxon>Nostoc</taxon>
    </lineage>
</organism>
<dbReference type="EMBL" id="JACJTE010000051">
    <property type="protein sequence ID" value="MBD2564471.1"/>
    <property type="molecule type" value="Genomic_DNA"/>
</dbReference>
<dbReference type="RefSeq" id="WP_190893787.1">
    <property type="nucleotide sequence ID" value="NZ_JACJTE010000051.1"/>
</dbReference>
<evidence type="ECO:0000256" key="1">
    <source>
        <dbReference type="SAM" id="MobiDB-lite"/>
    </source>
</evidence>
<dbReference type="Proteomes" id="UP000604661">
    <property type="component" value="Unassembled WGS sequence"/>
</dbReference>
<feature type="compositionally biased region" description="Polar residues" evidence="1">
    <location>
        <begin position="53"/>
        <end position="67"/>
    </location>
</feature>
<protein>
    <submittedName>
        <fullName evidence="4">GerMN domain-containing protein</fullName>
    </submittedName>
</protein>
<evidence type="ECO:0000313" key="4">
    <source>
        <dbReference type="EMBL" id="MBD2564471.1"/>
    </source>
</evidence>
<evidence type="ECO:0000256" key="2">
    <source>
        <dbReference type="SAM" id="Phobius"/>
    </source>
</evidence>
<keyword evidence="2" id="KW-0472">Membrane</keyword>
<feature type="transmembrane region" description="Helical" evidence="2">
    <location>
        <begin position="12"/>
        <end position="32"/>
    </location>
</feature>
<dbReference type="SMART" id="SM00909">
    <property type="entry name" value="Germane"/>
    <property type="match status" value="1"/>
</dbReference>
<accession>A0ABR8F4B9</accession>
<keyword evidence="5" id="KW-1185">Reference proteome</keyword>
<keyword evidence="2" id="KW-1133">Transmembrane helix</keyword>